<accession>A0A1L3JL39</accession>
<evidence type="ECO:0000313" key="3">
    <source>
        <dbReference type="Proteomes" id="UP000181898"/>
    </source>
</evidence>
<dbReference type="OrthoDB" id="1189274at2"/>
<organism evidence="2 3">
    <name type="scientific">Tenacibaculum todarodis</name>
    <dbReference type="NCBI Taxonomy" id="1850252"/>
    <lineage>
        <taxon>Bacteria</taxon>
        <taxon>Pseudomonadati</taxon>
        <taxon>Bacteroidota</taxon>
        <taxon>Flavobacteriia</taxon>
        <taxon>Flavobacteriales</taxon>
        <taxon>Flavobacteriaceae</taxon>
        <taxon>Tenacibaculum</taxon>
    </lineage>
</organism>
<proteinExistence type="predicted"/>
<keyword evidence="1" id="KW-1133">Transmembrane helix</keyword>
<feature type="transmembrane region" description="Helical" evidence="1">
    <location>
        <begin position="113"/>
        <end position="135"/>
    </location>
</feature>
<dbReference type="STRING" id="1850252.LPB136_10755"/>
<evidence type="ECO:0000256" key="1">
    <source>
        <dbReference type="SAM" id="Phobius"/>
    </source>
</evidence>
<feature type="transmembrane region" description="Helical" evidence="1">
    <location>
        <begin position="155"/>
        <end position="184"/>
    </location>
</feature>
<protein>
    <submittedName>
        <fullName evidence="2">Uncharacterized protein</fullName>
    </submittedName>
</protein>
<sequence>MKKWIINQSETTNFYLILTEKSVWLTEKPKEVNIDELINDKKLTEVRIERYVDDIKEFIFIDTNSTLEINLKDDDKEDIELPLESSIYNEIKSFLIPNLKDTKVKDYSLIKQIQPAVIGTLIFGAITYFLHTIALSLQNGEEIRTSGRRGLIKKIFVGIADFLGPTGSLIIGGLVTLFFIYILIKTISKPQQGKVIKTKSFTELKF</sequence>
<keyword evidence="1" id="KW-0472">Membrane</keyword>
<evidence type="ECO:0000313" key="2">
    <source>
        <dbReference type="EMBL" id="APG65813.1"/>
    </source>
</evidence>
<gene>
    <name evidence="2" type="ORF">LPB136_10755</name>
</gene>
<dbReference type="KEGG" id="ten:LPB136_10755"/>
<dbReference type="Proteomes" id="UP000181898">
    <property type="component" value="Chromosome"/>
</dbReference>
<dbReference type="AlphaFoldDB" id="A0A1L3JL39"/>
<dbReference type="RefSeq" id="WP_072556337.1">
    <property type="nucleotide sequence ID" value="NZ_CP018155.1"/>
</dbReference>
<reference evidence="2 3" key="1">
    <citation type="submission" date="2016-11" db="EMBL/GenBank/DDBJ databases">
        <title>Tenacibaculum sp. LPB0136, isolated from marine environment.</title>
        <authorList>
            <person name="Kim E."/>
            <person name="Yi H."/>
        </authorList>
    </citation>
    <scope>NUCLEOTIDE SEQUENCE [LARGE SCALE GENOMIC DNA]</scope>
    <source>
        <strain evidence="2 3">LPB0136</strain>
    </source>
</reference>
<keyword evidence="3" id="KW-1185">Reference proteome</keyword>
<keyword evidence="1" id="KW-0812">Transmembrane</keyword>
<dbReference type="EMBL" id="CP018155">
    <property type="protein sequence ID" value="APG65813.1"/>
    <property type="molecule type" value="Genomic_DNA"/>
</dbReference>
<name>A0A1L3JL39_9FLAO</name>